<evidence type="ECO:0000313" key="2">
    <source>
        <dbReference type="EMBL" id="QCC54958.1"/>
    </source>
</evidence>
<dbReference type="NCBIfam" id="TIGR00341">
    <property type="entry name" value="TIGR00341 family protein"/>
    <property type="match status" value="1"/>
</dbReference>
<dbReference type="PANTHER" id="PTHR20992">
    <property type="entry name" value="AT15442P-RELATED"/>
    <property type="match status" value="1"/>
</dbReference>
<feature type="transmembrane region" description="Helical" evidence="1">
    <location>
        <begin position="244"/>
        <end position="267"/>
    </location>
</feature>
<dbReference type="Pfam" id="PF04087">
    <property type="entry name" value="DUF389"/>
    <property type="match status" value="1"/>
</dbReference>
<name>A0A4D6HP24_9EURY</name>
<dbReference type="KEGG" id="nbg:DV706_11065"/>
<dbReference type="PANTHER" id="PTHR20992:SF9">
    <property type="entry name" value="AT15442P-RELATED"/>
    <property type="match status" value="1"/>
</dbReference>
<feature type="transmembrane region" description="Helical" evidence="1">
    <location>
        <begin position="173"/>
        <end position="196"/>
    </location>
</feature>
<feature type="transmembrane region" description="Helical" evidence="1">
    <location>
        <begin position="273"/>
        <end position="296"/>
    </location>
</feature>
<evidence type="ECO:0000256" key="1">
    <source>
        <dbReference type="SAM" id="Phobius"/>
    </source>
</evidence>
<dbReference type="Proteomes" id="UP000296822">
    <property type="component" value="Chromosome"/>
</dbReference>
<keyword evidence="1" id="KW-0812">Transmembrane</keyword>
<proteinExistence type="predicted"/>
<dbReference type="EMBL" id="CP031305">
    <property type="protein sequence ID" value="QCC54958.1"/>
    <property type="molecule type" value="Genomic_DNA"/>
</dbReference>
<reference evidence="2 3" key="1">
    <citation type="journal article" date="2019" name="Nat. Commun.">
        <title>A new type of DNA phosphorothioation-based antiviral system in archaea.</title>
        <authorList>
            <person name="Xiong L."/>
            <person name="Liu S."/>
            <person name="Chen S."/>
            <person name="Xiao Y."/>
            <person name="Zhu B."/>
            <person name="Gao Y."/>
            <person name="Zhang Y."/>
            <person name="Chen B."/>
            <person name="Luo J."/>
            <person name="Deng Z."/>
            <person name="Chen X."/>
            <person name="Wang L."/>
            <person name="Chen S."/>
        </authorList>
    </citation>
    <scope>NUCLEOTIDE SEQUENCE [LARGE SCALE GENOMIC DNA]</scope>
    <source>
        <strain evidence="2 3">JCM 10635</strain>
    </source>
</reference>
<organism evidence="2 3">
    <name type="scientific">Natronorubrum bangense</name>
    <dbReference type="NCBI Taxonomy" id="61858"/>
    <lineage>
        <taxon>Archaea</taxon>
        <taxon>Methanobacteriati</taxon>
        <taxon>Methanobacteriota</taxon>
        <taxon>Stenosarchaea group</taxon>
        <taxon>Halobacteria</taxon>
        <taxon>Halobacteriales</taxon>
        <taxon>Natrialbaceae</taxon>
        <taxon>Natronorubrum</taxon>
    </lineage>
</organism>
<dbReference type="GeneID" id="39851798"/>
<feature type="transmembrane region" description="Helical" evidence="1">
    <location>
        <begin position="316"/>
        <end position="339"/>
    </location>
</feature>
<dbReference type="AlphaFoldDB" id="A0A4D6HP24"/>
<evidence type="ECO:0000313" key="3">
    <source>
        <dbReference type="Proteomes" id="UP000296822"/>
    </source>
</evidence>
<dbReference type="RefSeq" id="WP_006064553.1">
    <property type="nucleotide sequence ID" value="NZ_CP031305.1"/>
</dbReference>
<feature type="transmembrane region" description="Helical" evidence="1">
    <location>
        <begin position="141"/>
        <end position="164"/>
    </location>
</feature>
<feature type="transmembrane region" description="Helical" evidence="1">
    <location>
        <begin position="115"/>
        <end position="135"/>
    </location>
</feature>
<protein>
    <submittedName>
        <fullName evidence="2">TIGR00341 family protein</fullName>
    </submittedName>
</protein>
<feature type="transmembrane region" description="Helical" evidence="1">
    <location>
        <begin position="216"/>
        <end position="237"/>
    </location>
</feature>
<gene>
    <name evidence="2" type="ORF">DV706_11065</name>
</gene>
<keyword evidence="1" id="KW-1133">Transmembrane helix</keyword>
<keyword evidence="1" id="KW-0472">Membrane</keyword>
<accession>A0A4D6HP24</accession>
<sequence>MRYVEVTIPTGRKGAVLDILEDEDIDYIVSDETSDRDYVAVVRFLLPSQAVERTLDRLTEAGISDDANIVVFDTQTVLSAEFAQLNAKHSRDGSVGDRLSRQELQTRAAGLTPSFPVYAMMTFISAIVATSGLLLDSPAVVVGSMVIAPLIGPALAASVGTVIADTELRSTGFIYQFSGLGIAVLGSIMLAGLVRIVGLEPAGIDIVAIAELEERVAPNLLALVIALGAGVAGILSLTRELSEAIVGVMIAAALIPPAAAVGIALAWGMYGAAAGALILTLVNTLSINFAALVTLWGGGYRPAGLFSVSTARRQTLAFAAILGLVMVLLLVPLVSATVVEFRSAQLESEVETDVNAVLTDPEYAHLEVESVDAELDDEYPIRSVERVVIVISGTGVASGDSLTDRLVAGVDSHTDESVAVEVRFVAAEHRTTDETAHAVTDRHWTVLPSDSSLAAP</sequence>
<dbReference type="InterPro" id="IPR005240">
    <property type="entry name" value="DUF389"/>
</dbReference>